<organism evidence="2 3">
    <name type="scientific">Thermospira aquatica</name>
    <dbReference type="NCBI Taxonomy" id="2828656"/>
    <lineage>
        <taxon>Bacteria</taxon>
        <taxon>Pseudomonadati</taxon>
        <taxon>Spirochaetota</taxon>
        <taxon>Spirochaetia</taxon>
        <taxon>Brevinematales</taxon>
        <taxon>Thermospiraceae</taxon>
        <taxon>Thermospira</taxon>
    </lineage>
</organism>
<name>A0AAX3BBT5_9SPIR</name>
<reference evidence="2" key="2">
    <citation type="submission" date="2022-06" db="EMBL/GenBank/DDBJ databases">
        <title>Thermospira aquatica gen. nov., sp. nov.</title>
        <authorList>
            <person name="Ben Ali Gam Z."/>
            <person name="Labat M."/>
        </authorList>
    </citation>
    <scope>NUCLEOTIDE SEQUENCE</scope>
    <source>
        <strain evidence="2">F1F22</strain>
    </source>
</reference>
<evidence type="ECO:0000256" key="1">
    <source>
        <dbReference type="SAM" id="MobiDB-lite"/>
    </source>
</evidence>
<dbReference type="KEGG" id="taqu:KDW03_08660"/>
<evidence type="ECO:0000313" key="3">
    <source>
        <dbReference type="Proteomes" id="UP001056539"/>
    </source>
</evidence>
<sequence length="47" mass="5337">MVKNEGIAVQINIQLRGPYYGRTTTKSTKREKTDRTMGSGRLPQQVK</sequence>
<accession>A0AAX3BBT5</accession>
<dbReference type="Proteomes" id="UP001056539">
    <property type="component" value="Chromosome"/>
</dbReference>
<evidence type="ECO:0000313" key="2">
    <source>
        <dbReference type="EMBL" id="URA09555.1"/>
    </source>
</evidence>
<gene>
    <name evidence="2" type="ORF">KDW03_08660</name>
</gene>
<feature type="region of interest" description="Disordered" evidence="1">
    <location>
        <begin position="19"/>
        <end position="47"/>
    </location>
</feature>
<reference evidence="2" key="1">
    <citation type="submission" date="2021-04" db="EMBL/GenBank/DDBJ databases">
        <authorList>
            <person name="Postec A."/>
        </authorList>
    </citation>
    <scope>NUCLEOTIDE SEQUENCE</scope>
    <source>
        <strain evidence="2">F1F22</strain>
    </source>
</reference>
<dbReference type="RefSeq" id="WP_271434689.1">
    <property type="nucleotide sequence ID" value="NZ_CP073355.1"/>
</dbReference>
<proteinExistence type="predicted"/>
<keyword evidence="3" id="KW-1185">Reference proteome</keyword>
<protein>
    <submittedName>
        <fullName evidence="2">Uncharacterized protein</fullName>
    </submittedName>
</protein>
<dbReference type="EMBL" id="CP073355">
    <property type="protein sequence ID" value="URA09555.1"/>
    <property type="molecule type" value="Genomic_DNA"/>
</dbReference>
<dbReference type="AlphaFoldDB" id="A0AAX3BBT5"/>